<evidence type="ECO:0000313" key="1">
    <source>
        <dbReference type="EMBL" id="KAG6398230.1"/>
    </source>
</evidence>
<proteinExistence type="predicted"/>
<organism evidence="1">
    <name type="scientific">Salvia splendens</name>
    <name type="common">Scarlet sage</name>
    <dbReference type="NCBI Taxonomy" id="180675"/>
    <lineage>
        <taxon>Eukaryota</taxon>
        <taxon>Viridiplantae</taxon>
        <taxon>Streptophyta</taxon>
        <taxon>Embryophyta</taxon>
        <taxon>Tracheophyta</taxon>
        <taxon>Spermatophyta</taxon>
        <taxon>Magnoliopsida</taxon>
        <taxon>eudicotyledons</taxon>
        <taxon>Gunneridae</taxon>
        <taxon>Pentapetalae</taxon>
        <taxon>asterids</taxon>
        <taxon>lamiids</taxon>
        <taxon>Lamiales</taxon>
        <taxon>Lamiaceae</taxon>
        <taxon>Nepetoideae</taxon>
        <taxon>Mentheae</taxon>
        <taxon>Salviinae</taxon>
        <taxon>Salvia</taxon>
        <taxon>Salvia subgen. Calosphace</taxon>
        <taxon>core Calosphace</taxon>
    </lineage>
</organism>
<name>A0A8X8WNU6_SALSN</name>
<dbReference type="InterPro" id="IPR011051">
    <property type="entry name" value="RmlC_Cupin_sf"/>
</dbReference>
<dbReference type="Gene3D" id="2.60.120.10">
    <property type="entry name" value="Jelly Rolls"/>
    <property type="match status" value="1"/>
</dbReference>
<sequence>MKLNVLSPSICENCSILSLMQATSDSLQLRGRRERVVFSPTDFVPSRDRLPRSLYVALLWLVLRIDVFAPLGFPDHPHKGFETVTYMLQIRLRVNACYLNSQMANFEGFFAKAARIDCKLQLCFEYEMNSAKNCGAKCIKNYATKNGRWKKQ</sequence>
<dbReference type="AlphaFoldDB" id="A0A8X8WNU6"/>
<keyword evidence="2" id="KW-1185">Reference proteome</keyword>
<comment type="caution">
    <text evidence="1">The sequence shown here is derived from an EMBL/GenBank/DDBJ whole genome shotgun (WGS) entry which is preliminary data.</text>
</comment>
<evidence type="ECO:0000313" key="2">
    <source>
        <dbReference type="Proteomes" id="UP000298416"/>
    </source>
</evidence>
<protein>
    <submittedName>
        <fullName evidence="1">Uncharacterized protein</fullName>
    </submittedName>
</protein>
<gene>
    <name evidence="1" type="ORF">SASPL_139685</name>
</gene>
<dbReference type="InterPro" id="IPR014710">
    <property type="entry name" value="RmlC-like_jellyroll"/>
</dbReference>
<accession>A0A8X8WNU6</accession>
<reference evidence="1" key="1">
    <citation type="submission" date="2018-01" db="EMBL/GenBank/DDBJ databases">
        <authorList>
            <person name="Mao J.F."/>
        </authorList>
    </citation>
    <scope>NUCLEOTIDE SEQUENCE</scope>
    <source>
        <strain evidence="1">Huo1</strain>
        <tissue evidence="1">Leaf</tissue>
    </source>
</reference>
<dbReference type="Proteomes" id="UP000298416">
    <property type="component" value="Unassembled WGS sequence"/>
</dbReference>
<dbReference type="EMBL" id="PNBA02000015">
    <property type="protein sequence ID" value="KAG6398230.1"/>
    <property type="molecule type" value="Genomic_DNA"/>
</dbReference>
<reference evidence="1" key="2">
    <citation type="submission" date="2020-08" db="EMBL/GenBank/DDBJ databases">
        <title>Plant Genome Project.</title>
        <authorList>
            <person name="Zhang R.-G."/>
        </authorList>
    </citation>
    <scope>NUCLEOTIDE SEQUENCE</scope>
    <source>
        <strain evidence="1">Huo1</strain>
        <tissue evidence="1">Leaf</tissue>
    </source>
</reference>
<dbReference type="SUPFAM" id="SSF51182">
    <property type="entry name" value="RmlC-like cupins"/>
    <property type="match status" value="1"/>
</dbReference>